<dbReference type="Proteomes" id="UP001055167">
    <property type="component" value="Unassembled WGS sequence"/>
</dbReference>
<accession>A0ABQ4QXZ5</accession>
<reference evidence="2" key="2">
    <citation type="submission" date="2021-08" db="EMBL/GenBank/DDBJ databases">
        <authorList>
            <person name="Tani A."/>
            <person name="Ola A."/>
            <person name="Ogura Y."/>
            <person name="Katsura K."/>
            <person name="Hayashi T."/>
        </authorList>
    </citation>
    <scope>NUCLEOTIDE SEQUENCE</scope>
    <source>
        <strain evidence="2">KCTC 52305</strain>
    </source>
</reference>
<feature type="transmembrane region" description="Helical" evidence="1">
    <location>
        <begin position="107"/>
        <end position="128"/>
    </location>
</feature>
<evidence type="ECO:0000313" key="3">
    <source>
        <dbReference type="Proteomes" id="UP001055167"/>
    </source>
</evidence>
<evidence type="ECO:0000256" key="1">
    <source>
        <dbReference type="SAM" id="Phobius"/>
    </source>
</evidence>
<keyword evidence="1" id="KW-0812">Transmembrane</keyword>
<feature type="transmembrane region" description="Helical" evidence="1">
    <location>
        <begin position="47"/>
        <end position="67"/>
    </location>
</feature>
<comment type="caution">
    <text evidence="2">The sequence shown here is derived from an EMBL/GenBank/DDBJ whole genome shotgun (WGS) entry which is preliminary data.</text>
</comment>
<dbReference type="RefSeq" id="WP_238313337.1">
    <property type="nucleotide sequence ID" value="NZ_BPQH01000007.1"/>
</dbReference>
<gene>
    <name evidence="2" type="ORF">OPKNFCMD_2667</name>
</gene>
<reference evidence="2" key="1">
    <citation type="journal article" date="2021" name="Front. Microbiol.">
        <title>Comprehensive Comparative Genomics and Phenotyping of Methylobacterium Species.</title>
        <authorList>
            <person name="Alessa O."/>
            <person name="Ogura Y."/>
            <person name="Fujitani Y."/>
            <person name="Takami H."/>
            <person name="Hayashi T."/>
            <person name="Sahin N."/>
            <person name="Tani A."/>
        </authorList>
    </citation>
    <scope>NUCLEOTIDE SEQUENCE</scope>
    <source>
        <strain evidence="2">KCTC 52305</strain>
    </source>
</reference>
<sequence>MNRRPADVPEDASPQVPWLSVVFGFGPMLPLLAGAAAAWALPGEPRGLVLTLTLLWACGILMFLAGVRRGLSFRTRGGPTLVQMATMLGLYGTGFCALVAVEAGRPLAGTVLLLVGYGALVCLDPLAAESGEAPRHFARLRPAQIPLALLSLAALLALEIARAP</sequence>
<name>A0ABQ4QXZ5_9HYPH</name>
<evidence type="ECO:0008006" key="4">
    <source>
        <dbReference type="Google" id="ProtNLM"/>
    </source>
</evidence>
<proteinExistence type="predicted"/>
<keyword evidence="1" id="KW-0472">Membrane</keyword>
<keyword evidence="1" id="KW-1133">Transmembrane helix</keyword>
<keyword evidence="3" id="KW-1185">Reference proteome</keyword>
<evidence type="ECO:0000313" key="2">
    <source>
        <dbReference type="EMBL" id="GJD49931.1"/>
    </source>
</evidence>
<feature type="transmembrane region" description="Helical" evidence="1">
    <location>
        <begin position="79"/>
        <end position="101"/>
    </location>
</feature>
<organism evidence="2 3">
    <name type="scientific">Methylobacterium crusticola</name>
    <dbReference type="NCBI Taxonomy" id="1697972"/>
    <lineage>
        <taxon>Bacteria</taxon>
        <taxon>Pseudomonadati</taxon>
        <taxon>Pseudomonadota</taxon>
        <taxon>Alphaproteobacteria</taxon>
        <taxon>Hyphomicrobiales</taxon>
        <taxon>Methylobacteriaceae</taxon>
        <taxon>Methylobacterium</taxon>
    </lineage>
</organism>
<dbReference type="EMBL" id="BPQH01000007">
    <property type="protein sequence ID" value="GJD49931.1"/>
    <property type="molecule type" value="Genomic_DNA"/>
</dbReference>
<feature type="transmembrane region" description="Helical" evidence="1">
    <location>
        <begin position="140"/>
        <end position="161"/>
    </location>
</feature>
<feature type="transmembrane region" description="Helical" evidence="1">
    <location>
        <begin position="21"/>
        <end position="41"/>
    </location>
</feature>
<protein>
    <recommendedName>
        <fullName evidence="4">DUF3429 domain-containing protein</fullName>
    </recommendedName>
</protein>